<dbReference type="InterPro" id="IPR023614">
    <property type="entry name" value="Porin_dom_sf"/>
</dbReference>
<reference evidence="1" key="1">
    <citation type="submission" date="2018-06" db="EMBL/GenBank/DDBJ databases">
        <authorList>
            <person name="Zhirakovskaya E."/>
        </authorList>
    </citation>
    <scope>NUCLEOTIDE SEQUENCE</scope>
</reference>
<dbReference type="AlphaFoldDB" id="A0A3B1BYH2"/>
<name>A0A3B1BYH2_9ZZZZ</name>
<feature type="non-terminal residue" evidence="1">
    <location>
        <position position="248"/>
    </location>
</feature>
<evidence type="ECO:0000313" key="1">
    <source>
        <dbReference type="EMBL" id="VAX16538.1"/>
    </source>
</evidence>
<dbReference type="Gene3D" id="2.40.160.10">
    <property type="entry name" value="Porin"/>
    <property type="match status" value="1"/>
</dbReference>
<dbReference type="EMBL" id="UOGB01000059">
    <property type="protein sequence ID" value="VAX16538.1"/>
    <property type="molecule type" value="Genomic_DNA"/>
</dbReference>
<accession>A0A3B1BYH2</accession>
<protein>
    <submittedName>
        <fullName evidence="1">Uncharacterized protein</fullName>
    </submittedName>
</protein>
<gene>
    <name evidence="1" type="ORF">MNBD_NITROSPINAE03-134</name>
</gene>
<sequence>MFYGHIMRMSLIITIFVAVMSLYPRQAIAQKSPYDIGEVAALKQGDKVQWHGYYEFEALNQDNQNATFDAHKITVWMGVKLSKIAFLSSEVEYERFPRLEAGEEPKGGSGEIKIDSAQLRLTPLDGTTGYFGIFYAPFGIEYLSYPGQKNKLVTRPKVMKSGGIIPGTWSVVGMGVNQVLKGVGQLDVYTVNGDAKNGGISRDTKNGGNNSKSIAARVMFDKFIEGVNVGASYISGKWDVNDKFDSMR</sequence>
<proteinExistence type="predicted"/>
<organism evidence="1">
    <name type="scientific">hydrothermal vent metagenome</name>
    <dbReference type="NCBI Taxonomy" id="652676"/>
    <lineage>
        <taxon>unclassified sequences</taxon>
        <taxon>metagenomes</taxon>
        <taxon>ecological metagenomes</taxon>
    </lineage>
</organism>